<keyword evidence="11" id="KW-0460">Magnesium</keyword>
<dbReference type="Gene3D" id="3.10.20.810">
    <property type="entry name" value="Phosphoribosyl-AMP cyclohydrolase"/>
    <property type="match status" value="1"/>
</dbReference>
<comment type="similarity">
    <text evidence="6">In the N-terminal section; belongs to the PRA-CH family.</text>
</comment>
<sequence>MSRSYFSNIEHAAHNTTFPLTDVIEQLNFNEQGLIPVIAQDYATKNVLMQAWMNREALEKTLACGRMVYWSRSRQCFWEKGATSGHTQALIDMAFDCDGDVILCQVEQIGAACHTGRPACFYLKVDAALKQVRIEGDASA</sequence>
<evidence type="ECO:0000256" key="8">
    <source>
        <dbReference type="ARBA" id="ARBA00022605"/>
    </source>
</evidence>
<feature type="binding site" evidence="11">
    <location>
        <position position="120"/>
    </location>
    <ligand>
        <name>Zn(2+)</name>
        <dbReference type="ChEBI" id="CHEBI:29105"/>
        <note>ligand shared between dimeric partners</note>
    </ligand>
</feature>
<dbReference type="SUPFAM" id="SSF141734">
    <property type="entry name" value="HisI-like"/>
    <property type="match status" value="1"/>
</dbReference>
<dbReference type="PANTHER" id="PTHR42945:SF1">
    <property type="entry name" value="HISTIDINE BIOSYNTHESIS BIFUNCTIONAL PROTEIN HIS7"/>
    <property type="match status" value="1"/>
</dbReference>
<evidence type="ECO:0000256" key="3">
    <source>
        <dbReference type="ARBA" id="ARBA00005169"/>
    </source>
</evidence>
<reference evidence="13 14" key="1">
    <citation type="submission" date="2019-01" db="EMBL/GenBank/DDBJ databases">
        <authorList>
            <person name="Chen W.-M."/>
        </authorList>
    </citation>
    <scope>NUCLEOTIDE SEQUENCE [LARGE SCALE GENOMIC DNA]</scope>
    <source>
        <strain evidence="13 14">HPM-16</strain>
    </source>
</reference>
<comment type="subcellular location">
    <subcellularLocation>
        <location evidence="11">Cytoplasm</location>
    </subcellularLocation>
</comment>
<feature type="domain" description="Phosphoribosyl-AMP cyclohydrolase" evidence="12">
    <location>
        <begin position="49"/>
        <end position="122"/>
    </location>
</feature>
<feature type="binding site" evidence="11">
    <location>
        <position position="98"/>
    </location>
    <ligand>
        <name>Mg(2+)</name>
        <dbReference type="ChEBI" id="CHEBI:18420"/>
    </ligand>
</feature>
<comment type="pathway">
    <text evidence="4">Amino-acid biosynthesis; L-histidine biosynthesis; L-histidine from 5-phospho-alpha-D-ribose 1-diphosphate: step 2/9.</text>
</comment>
<organism evidence="13 14">
    <name type="scientific">Neptunomonas marina</name>
    <dbReference type="NCBI Taxonomy" id="1815562"/>
    <lineage>
        <taxon>Bacteria</taxon>
        <taxon>Pseudomonadati</taxon>
        <taxon>Pseudomonadota</taxon>
        <taxon>Gammaproteobacteria</taxon>
        <taxon>Oceanospirillales</taxon>
        <taxon>Oceanospirillaceae</taxon>
        <taxon>Neptunomonas</taxon>
    </lineage>
</organism>
<dbReference type="InterPro" id="IPR002496">
    <property type="entry name" value="PRib_AMP_CycHydrolase_dom"/>
</dbReference>
<dbReference type="UniPathway" id="UPA00031">
    <property type="reaction ID" value="UER00008"/>
</dbReference>
<dbReference type="RefSeq" id="WP_127693069.1">
    <property type="nucleotide sequence ID" value="NZ_SACQ01000001.1"/>
</dbReference>
<comment type="catalytic activity">
    <reaction evidence="2">
        <text>1-(5-phospho-beta-D-ribosyl)-ATP + H2O = 1-(5-phospho-beta-D-ribosyl)-5'-AMP + diphosphate + H(+)</text>
        <dbReference type="Rhea" id="RHEA:22828"/>
        <dbReference type="ChEBI" id="CHEBI:15377"/>
        <dbReference type="ChEBI" id="CHEBI:15378"/>
        <dbReference type="ChEBI" id="CHEBI:33019"/>
        <dbReference type="ChEBI" id="CHEBI:59457"/>
        <dbReference type="ChEBI" id="CHEBI:73183"/>
        <dbReference type="EC" id="3.6.1.31"/>
    </reaction>
</comment>
<protein>
    <recommendedName>
        <fullName evidence="11">Phosphoribosyl-AMP cyclohydrolase</fullName>
        <shortName evidence="11">PRA-CH</shortName>
        <ecNumber evidence="11">3.5.4.19</ecNumber>
    </recommendedName>
</protein>
<accession>A0A437QEF8</accession>
<dbReference type="GO" id="GO:0005737">
    <property type="term" value="C:cytoplasm"/>
    <property type="evidence" value="ECO:0007669"/>
    <property type="project" value="UniProtKB-SubCell"/>
</dbReference>
<evidence type="ECO:0000256" key="6">
    <source>
        <dbReference type="ARBA" id="ARBA00008299"/>
    </source>
</evidence>
<keyword evidence="8 11" id="KW-0028">Amino-acid biosynthesis</keyword>
<feature type="binding site" evidence="11">
    <location>
        <position position="113"/>
    </location>
    <ligand>
        <name>Zn(2+)</name>
        <dbReference type="ChEBI" id="CHEBI:29105"/>
        <note>ligand shared between dimeric partners</note>
    </ligand>
</feature>
<keyword evidence="10 11" id="KW-0368">Histidine biosynthesis</keyword>
<dbReference type="HAMAP" id="MF_01021">
    <property type="entry name" value="HisI"/>
    <property type="match status" value="1"/>
</dbReference>
<evidence type="ECO:0000256" key="10">
    <source>
        <dbReference type="ARBA" id="ARBA00023102"/>
    </source>
</evidence>
<comment type="cofactor">
    <cofactor evidence="11">
        <name>Zn(2+)</name>
        <dbReference type="ChEBI" id="CHEBI:29105"/>
    </cofactor>
    <text evidence="11">Binds 1 zinc ion per subunit.</text>
</comment>
<dbReference type="GO" id="GO:0000287">
    <property type="term" value="F:magnesium ion binding"/>
    <property type="evidence" value="ECO:0007669"/>
    <property type="project" value="UniProtKB-UniRule"/>
</dbReference>
<dbReference type="GO" id="GO:0004636">
    <property type="term" value="F:phosphoribosyl-ATP diphosphatase activity"/>
    <property type="evidence" value="ECO:0007669"/>
    <property type="project" value="UniProtKB-EC"/>
</dbReference>
<dbReference type="Proteomes" id="UP000282818">
    <property type="component" value="Unassembled WGS sequence"/>
</dbReference>
<evidence type="ECO:0000256" key="2">
    <source>
        <dbReference type="ARBA" id="ARBA00001460"/>
    </source>
</evidence>
<name>A0A437QEF8_9GAMM</name>
<comment type="similarity">
    <text evidence="5">In the C-terminal section; belongs to the PRA-PH family.</text>
</comment>
<evidence type="ECO:0000259" key="12">
    <source>
        <dbReference type="Pfam" id="PF01502"/>
    </source>
</evidence>
<evidence type="ECO:0000313" key="13">
    <source>
        <dbReference type="EMBL" id="RVU32901.1"/>
    </source>
</evidence>
<dbReference type="GO" id="GO:0004635">
    <property type="term" value="F:phosphoribosyl-AMP cyclohydrolase activity"/>
    <property type="evidence" value="ECO:0007669"/>
    <property type="project" value="UniProtKB-UniRule"/>
</dbReference>
<dbReference type="GO" id="GO:0000105">
    <property type="term" value="P:L-histidine biosynthetic process"/>
    <property type="evidence" value="ECO:0007669"/>
    <property type="project" value="UniProtKB-UniRule"/>
</dbReference>
<evidence type="ECO:0000256" key="4">
    <source>
        <dbReference type="ARBA" id="ARBA00005204"/>
    </source>
</evidence>
<comment type="pathway">
    <text evidence="3 11">Amino-acid biosynthesis; L-histidine biosynthesis; L-histidine from 5-phospho-alpha-D-ribose 1-diphosphate: step 3/9.</text>
</comment>
<dbReference type="Pfam" id="PF01502">
    <property type="entry name" value="PRA-CH"/>
    <property type="match status" value="1"/>
</dbReference>
<comment type="function">
    <text evidence="11">Catalyzes the hydrolysis of the adenine ring of phosphoribosyl-AMP.</text>
</comment>
<feature type="binding site" evidence="11">
    <location>
        <position position="97"/>
    </location>
    <ligand>
        <name>Zn(2+)</name>
        <dbReference type="ChEBI" id="CHEBI:29105"/>
        <note>ligand shared between dimeric partners</note>
    </ligand>
</feature>
<evidence type="ECO:0000256" key="11">
    <source>
        <dbReference type="HAMAP-Rule" id="MF_01021"/>
    </source>
</evidence>
<comment type="caution">
    <text evidence="13">The sequence shown here is derived from an EMBL/GenBank/DDBJ whole genome shotgun (WGS) entry which is preliminary data.</text>
</comment>
<dbReference type="GO" id="GO:0008270">
    <property type="term" value="F:zinc ion binding"/>
    <property type="evidence" value="ECO:0007669"/>
    <property type="project" value="UniProtKB-UniRule"/>
</dbReference>
<dbReference type="InterPro" id="IPR026660">
    <property type="entry name" value="PRA-CH"/>
</dbReference>
<keyword evidence="9 11" id="KW-0378">Hydrolase</keyword>
<dbReference type="EMBL" id="SACQ01000001">
    <property type="protein sequence ID" value="RVU32901.1"/>
    <property type="molecule type" value="Genomic_DNA"/>
</dbReference>
<dbReference type="AlphaFoldDB" id="A0A437QEF8"/>
<evidence type="ECO:0000313" key="14">
    <source>
        <dbReference type="Proteomes" id="UP000282818"/>
    </source>
</evidence>
<keyword evidence="7 11" id="KW-0963">Cytoplasm</keyword>
<dbReference type="NCBIfam" id="NF000768">
    <property type="entry name" value="PRK00051.1"/>
    <property type="match status" value="1"/>
</dbReference>
<evidence type="ECO:0000256" key="5">
    <source>
        <dbReference type="ARBA" id="ARBA00007731"/>
    </source>
</evidence>
<gene>
    <name evidence="11 13" type="primary">hisI</name>
    <name evidence="13" type="ORF">EOE65_04390</name>
</gene>
<keyword evidence="11" id="KW-0862">Zinc</keyword>
<evidence type="ECO:0000256" key="9">
    <source>
        <dbReference type="ARBA" id="ARBA00022801"/>
    </source>
</evidence>
<proteinExistence type="inferred from homology"/>
<feature type="binding site" evidence="11">
    <location>
        <position position="100"/>
    </location>
    <ligand>
        <name>Mg(2+)</name>
        <dbReference type="ChEBI" id="CHEBI:18420"/>
    </ligand>
</feature>
<feature type="binding site" evidence="11">
    <location>
        <position position="96"/>
    </location>
    <ligand>
        <name>Mg(2+)</name>
        <dbReference type="ChEBI" id="CHEBI:18420"/>
    </ligand>
</feature>
<comment type="catalytic activity">
    <reaction evidence="1 11">
        <text>1-(5-phospho-beta-D-ribosyl)-5'-AMP + H2O = 1-(5-phospho-beta-D-ribosyl)-5-[(5-phospho-beta-D-ribosylamino)methylideneamino]imidazole-4-carboxamide</text>
        <dbReference type="Rhea" id="RHEA:20049"/>
        <dbReference type="ChEBI" id="CHEBI:15377"/>
        <dbReference type="ChEBI" id="CHEBI:58435"/>
        <dbReference type="ChEBI" id="CHEBI:59457"/>
        <dbReference type="EC" id="3.5.4.19"/>
    </reaction>
</comment>
<dbReference type="FunFam" id="3.10.20.810:FF:000001">
    <property type="entry name" value="Histidine biosynthesis bifunctional protein HisIE"/>
    <property type="match status" value="1"/>
</dbReference>
<comment type="similarity">
    <text evidence="11">Belongs to the PRA-CH family.</text>
</comment>
<dbReference type="InterPro" id="IPR038019">
    <property type="entry name" value="PRib_AMP_CycHydrolase_sf"/>
</dbReference>
<dbReference type="PANTHER" id="PTHR42945">
    <property type="entry name" value="HISTIDINE BIOSYNTHESIS BIFUNCTIONAL PROTEIN"/>
    <property type="match status" value="1"/>
</dbReference>
<comment type="cofactor">
    <cofactor evidence="11">
        <name>Mg(2+)</name>
        <dbReference type="ChEBI" id="CHEBI:18420"/>
    </cofactor>
    <text evidence="11">Binds 1 Mg(2+) ion per subunit.</text>
</comment>
<keyword evidence="11" id="KW-0479">Metal-binding</keyword>
<evidence type="ECO:0000256" key="7">
    <source>
        <dbReference type="ARBA" id="ARBA00022490"/>
    </source>
</evidence>
<comment type="subunit">
    <text evidence="11">Homodimer.</text>
</comment>
<evidence type="ECO:0000256" key="1">
    <source>
        <dbReference type="ARBA" id="ARBA00000024"/>
    </source>
</evidence>
<dbReference type="EC" id="3.5.4.19" evidence="11"/>
<keyword evidence="14" id="KW-1185">Reference proteome</keyword>